<reference evidence="1" key="1">
    <citation type="submission" date="2022-12" db="EMBL/GenBank/DDBJ databases">
        <title>Genome Sequence of Lasiodiplodia mahajangana.</title>
        <authorList>
            <person name="Buettner E."/>
        </authorList>
    </citation>
    <scope>NUCLEOTIDE SEQUENCE</scope>
    <source>
        <strain evidence="1">VT137</strain>
    </source>
</reference>
<keyword evidence="2" id="KW-1185">Reference proteome</keyword>
<accession>A0ACC2JY72</accession>
<organism evidence="1 2">
    <name type="scientific">Lasiodiplodia mahajangana</name>
    <dbReference type="NCBI Taxonomy" id="1108764"/>
    <lineage>
        <taxon>Eukaryota</taxon>
        <taxon>Fungi</taxon>
        <taxon>Dikarya</taxon>
        <taxon>Ascomycota</taxon>
        <taxon>Pezizomycotina</taxon>
        <taxon>Dothideomycetes</taxon>
        <taxon>Dothideomycetes incertae sedis</taxon>
        <taxon>Botryosphaeriales</taxon>
        <taxon>Botryosphaeriaceae</taxon>
        <taxon>Lasiodiplodia</taxon>
    </lineage>
</organism>
<protein>
    <submittedName>
        <fullName evidence="1">Uncharacterized protein</fullName>
    </submittedName>
</protein>
<dbReference type="Proteomes" id="UP001153332">
    <property type="component" value="Unassembled WGS sequence"/>
</dbReference>
<dbReference type="EMBL" id="JAPUUL010000139">
    <property type="protein sequence ID" value="KAJ8132374.1"/>
    <property type="molecule type" value="Genomic_DNA"/>
</dbReference>
<sequence>MLTGGLALICSAYQIFEMQTARICQALGSDHQFVFANGKIPTQPDAGAATISDEYFGYVGNTVLEYEDLYNDLLDVVNNQGPFDGLMGFSEGGAVAAWMLIENSKHPLPFGPFKCAIFFSAAVPFDPDVVRTGIVKPVDPAIEGEMIKIPTAHIWSSENDVNVRAAQSLASLCDARVRETFVHTLGHNVPGSKSDSEALAGALRIIERTIERARD</sequence>
<proteinExistence type="predicted"/>
<gene>
    <name evidence="1" type="ORF">O1611_g1252</name>
</gene>
<name>A0ACC2JY72_9PEZI</name>
<comment type="caution">
    <text evidence="1">The sequence shown here is derived from an EMBL/GenBank/DDBJ whole genome shotgun (WGS) entry which is preliminary data.</text>
</comment>
<evidence type="ECO:0000313" key="1">
    <source>
        <dbReference type="EMBL" id="KAJ8132374.1"/>
    </source>
</evidence>
<evidence type="ECO:0000313" key="2">
    <source>
        <dbReference type="Proteomes" id="UP001153332"/>
    </source>
</evidence>